<organism evidence="1 2">
    <name type="scientific">Fredinandcohnia quinoae</name>
    <dbReference type="NCBI Taxonomy" id="2918902"/>
    <lineage>
        <taxon>Bacteria</taxon>
        <taxon>Bacillati</taxon>
        <taxon>Bacillota</taxon>
        <taxon>Bacilli</taxon>
        <taxon>Bacillales</taxon>
        <taxon>Bacillaceae</taxon>
        <taxon>Fredinandcohnia</taxon>
    </lineage>
</organism>
<accession>A0AAW5E7Y4</accession>
<sequence>MIQSFDKEWYTTKEAQELTGEDSRRLTKKIREGKLTRFKKVESQYLIHVSVLEDLFKQKDLLENNYISYQDTARILNKSLKSVNDLVYRGTFVDVIKVGRVAYISKTEVEKYIDRQSDTISPQDVIEITGLSKFDVSNLISDGTLRAEQVNDYLWYVSKKSVDAFIKEIKNSHSIDDICEQFNIDSKDIDRYKKISWLKTYNVKGFGERVIQKDYINFSNMKKRYLTIQDIAKELGIKEGVVRNSLVYTGLVKSKKIQEKIYVVTREEIQRFSQTVKGVKIIYHGREEHKEYFNDFMDALETETEYKESLAIYRNWSRRKIGKAKVRNKKLYVSYLLNNAEKFFSLLNKEVWELTDTDIQNLINNENTAFSSKDNELLFDFLRHCKKMKDCSYSEDYSSSVINNRDSKEQEDRIYTKEEWVAICTQLSNVNLHMEKAIESSRYAEAWLFTLLHLSLAWRNFDYSKIPSPSLEIIGISGFEWFNTNEFSLELAQRVINDVRMKGKDIIASKNKVKATLVIGLTIPTALAFVVCEIHRRNSIVDNDRLLSSKLRSYDYKKVLGEELPAFKSLKCNRTLLTYQFETAVIHEGRAHIAYQLSSYSRAHKGYTDRPNDITSVYLVTTNTDVSADNISFHLFERGFFGWQIGMMLSVISDKENVNLKEKTSLIKQVNDEISPLMVETISEYVNTRHEEAEELLKELMLMPTEKIREKLDEISQLKSPAIIEHGQCIKGIKNCPYTMRKTCFGCKYLILTNYILEILNTHLFDLFKRLEDTPISNLNKRIKYTHMIHQLMFILMDFKRAYNNFDENYISSFIDLNALKEKFQHLEREKFLKIDNGGEVL</sequence>
<comment type="caution">
    <text evidence="1">The sequence shown here is derived from an EMBL/GenBank/DDBJ whole genome shotgun (WGS) entry which is preliminary data.</text>
</comment>
<evidence type="ECO:0000313" key="1">
    <source>
        <dbReference type="EMBL" id="MCH1626127.1"/>
    </source>
</evidence>
<dbReference type="AlphaFoldDB" id="A0AAW5E7Y4"/>
<protein>
    <submittedName>
        <fullName evidence="1">Helix-turn-helix domain-containing protein</fullName>
    </submittedName>
</protein>
<proteinExistence type="predicted"/>
<dbReference type="RefSeq" id="WP_240256047.1">
    <property type="nucleotide sequence ID" value="NZ_JAKTTI010000018.1"/>
</dbReference>
<reference evidence="1" key="1">
    <citation type="submission" date="2022-02" db="EMBL/GenBank/DDBJ databases">
        <title>Fredinandcohnia quinoae sp. nov. isolated from Chenopodium quinoa seeds.</title>
        <authorList>
            <person name="Saati-Santamaria Z."/>
            <person name="Flores-Felix J.D."/>
            <person name="Igual J.M."/>
            <person name="Velazquez E."/>
            <person name="Garcia-Fraile P."/>
            <person name="Martinez-Molina E."/>
        </authorList>
    </citation>
    <scope>NUCLEOTIDE SEQUENCE</scope>
    <source>
        <strain evidence="1">SECRCQ15</strain>
    </source>
</reference>
<evidence type="ECO:0000313" key="2">
    <source>
        <dbReference type="Proteomes" id="UP001431131"/>
    </source>
</evidence>
<dbReference type="EMBL" id="JAKTTI010000018">
    <property type="protein sequence ID" value="MCH1626127.1"/>
    <property type="molecule type" value="Genomic_DNA"/>
</dbReference>
<name>A0AAW5E7Y4_9BACI</name>
<gene>
    <name evidence="1" type="ORF">MJG50_12370</name>
</gene>
<dbReference type="Proteomes" id="UP001431131">
    <property type="component" value="Unassembled WGS sequence"/>
</dbReference>
<keyword evidence="2" id="KW-1185">Reference proteome</keyword>